<proteinExistence type="predicted"/>
<gene>
    <name evidence="1" type="ORF">B5766_12420</name>
</gene>
<accession>A0A2A6FNR3</accession>
<organism evidence="1 2">
    <name type="scientific">Candidatus Lumbricidiphila eiseniae</name>
    <dbReference type="NCBI Taxonomy" id="1969409"/>
    <lineage>
        <taxon>Bacteria</taxon>
        <taxon>Bacillati</taxon>
        <taxon>Actinomycetota</taxon>
        <taxon>Actinomycetes</taxon>
        <taxon>Micrococcales</taxon>
        <taxon>Microbacteriaceae</taxon>
        <taxon>Candidatus Lumbricidiphila</taxon>
    </lineage>
</organism>
<name>A0A2A6FNR3_9MICO</name>
<evidence type="ECO:0000313" key="2">
    <source>
        <dbReference type="Proteomes" id="UP000219994"/>
    </source>
</evidence>
<reference evidence="2" key="1">
    <citation type="submission" date="2017-03" db="EMBL/GenBank/DDBJ databases">
        <authorList>
            <person name="Lund M.B."/>
        </authorList>
    </citation>
    <scope>NUCLEOTIDE SEQUENCE [LARGE SCALE GENOMIC DNA]</scope>
</reference>
<dbReference type="AlphaFoldDB" id="A0A2A6FNR3"/>
<dbReference type="Proteomes" id="UP000219994">
    <property type="component" value="Unassembled WGS sequence"/>
</dbReference>
<evidence type="ECO:0000313" key="1">
    <source>
        <dbReference type="EMBL" id="PDQ34241.1"/>
    </source>
</evidence>
<sequence length="73" mass="8581">MFESVEEFLRDTRVFGGLHSRSFEDIFGTEIRFWFSRSKTRYSHPPPTEHLGIRSSRLKIGHDLSVNNVPQED</sequence>
<protein>
    <submittedName>
        <fullName evidence="1">Uncharacterized protein</fullName>
    </submittedName>
</protein>
<comment type="caution">
    <text evidence="1">The sequence shown here is derived from an EMBL/GenBank/DDBJ whole genome shotgun (WGS) entry which is preliminary data.</text>
</comment>
<dbReference type="EMBL" id="NAEP01000059">
    <property type="protein sequence ID" value="PDQ34241.1"/>
    <property type="molecule type" value="Genomic_DNA"/>
</dbReference>